<gene>
    <name evidence="1" type="ORF">G3M56_012155</name>
</gene>
<protein>
    <submittedName>
        <fullName evidence="1">Uncharacterized protein</fullName>
    </submittedName>
</protein>
<dbReference type="AlphaFoldDB" id="A0A6B3L3T3"/>
<evidence type="ECO:0000313" key="1">
    <source>
        <dbReference type="EMBL" id="QQL44628.1"/>
    </source>
</evidence>
<keyword evidence="2" id="KW-1185">Reference proteome</keyword>
<evidence type="ECO:0000313" key="2">
    <source>
        <dbReference type="Proteomes" id="UP000475117"/>
    </source>
</evidence>
<accession>A0A6B3L3T3</accession>
<dbReference type="KEGG" id="soa:G3M56_012155"/>
<dbReference type="EMBL" id="CP066776">
    <property type="protein sequence ID" value="QQL44628.1"/>
    <property type="molecule type" value="Genomic_DNA"/>
</dbReference>
<dbReference type="Proteomes" id="UP000475117">
    <property type="component" value="Chromosome"/>
</dbReference>
<organism evidence="1 2">
    <name type="scientific">Sulfuriroseicoccus oceanibius</name>
    <dbReference type="NCBI Taxonomy" id="2707525"/>
    <lineage>
        <taxon>Bacteria</taxon>
        <taxon>Pseudomonadati</taxon>
        <taxon>Verrucomicrobiota</taxon>
        <taxon>Verrucomicrobiia</taxon>
        <taxon>Verrucomicrobiales</taxon>
        <taxon>Verrucomicrobiaceae</taxon>
        <taxon>Sulfuriroseicoccus</taxon>
    </lineage>
</organism>
<reference evidence="1 2" key="1">
    <citation type="submission" date="2020-12" db="EMBL/GenBank/DDBJ databases">
        <title>Sulforoseuscoccus oceanibium gen. nov., sp. nov., a representative of the phylum Verrucomicrobia with special cytoplasmic membrane, and proposal of Sulforoseuscoccusaceae fam. nov.</title>
        <authorList>
            <person name="Xi F."/>
        </authorList>
    </citation>
    <scope>NUCLEOTIDE SEQUENCE [LARGE SCALE GENOMIC DNA]</scope>
    <source>
        <strain evidence="1 2">T37</strain>
    </source>
</reference>
<proteinExistence type="predicted"/>
<name>A0A6B3L3T3_9BACT</name>
<dbReference type="RefSeq" id="WP_164364404.1">
    <property type="nucleotide sequence ID" value="NZ_CP066776.1"/>
</dbReference>
<sequence length="68" mass="7402">MSLRQFHLCFIIFVALCAFLYAAFVFSGGYGPDAAEWMTASGWIGAIAGGLLVAYGIVFALKMRRFAD</sequence>